<evidence type="ECO:0000313" key="2">
    <source>
        <dbReference type="Proteomes" id="UP000036403"/>
    </source>
</evidence>
<dbReference type="Proteomes" id="UP000036403">
    <property type="component" value="Unassembled WGS sequence"/>
</dbReference>
<accession>A0A0J7JWA4</accession>
<proteinExistence type="predicted"/>
<organism evidence="1 2">
    <name type="scientific">Lasius niger</name>
    <name type="common">Black garden ant</name>
    <dbReference type="NCBI Taxonomy" id="67767"/>
    <lineage>
        <taxon>Eukaryota</taxon>
        <taxon>Metazoa</taxon>
        <taxon>Ecdysozoa</taxon>
        <taxon>Arthropoda</taxon>
        <taxon>Hexapoda</taxon>
        <taxon>Insecta</taxon>
        <taxon>Pterygota</taxon>
        <taxon>Neoptera</taxon>
        <taxon>Endopterygota</taxon>
        <taxon>Hymenoptera</taxon>
        <taxon>Apocrita</taxon>
        <taxon>Aculeata</taxon>
        <taxon>Formicoidea</taxon>
        <taxon>Formicidae</taxon>
        <taxon>Formicinae</taxon>
        <taxon>Lasius</taxon>
        <taxon>Lasius</taxon>
    </lineage>
</organism>
<feature type="non-terminal residue" evidence="1">
    <location>
        <position position="39"/>
    </location>
</feature>
<dbReference type="PaxDb" id="67767-A0A0J7JWA4"/>
<dbReference type="EMBL" id="LBMM01024854">
    <property type="protein sequence ID" value="KMQ82503.1"/>
    <property type="molecule type" value="Genomic_DNA"/>
</dbReference>
<sequence>MRERGVREGLVERVDEVLRETKSRVRIGKQWGEFWMIKG</sequence>
<name>A0A0J7JWA4_LASNI</name>
<dbReference type="AlphaFoldDB" id="A0A0J7JWA4"/>
<dbReference type="OrthoDB" id="7698480at2759"/>
<gene>
    <name evidence="1" type="ORF">RF55_22708</name>
</gene>
<reference evidence="1 2" key="1">
    <citation type="submission" date="2015-04" db="EMBL/GenBank/DDBJ databases">
        <title>Lasius niger genome sequencing.</title>
        <authorList>
            <person name="Konorov E.A."/>
            <person name="Nikitin M.A."/>
            <person name="Kirill M.V."/>
            <person name="Chang P."/>
        </authorList>
    </citation>
    <scope>NUCLEOTIDE SEQUENCE [LARGE SCALE GENOMIC DNA]</scope>
    <source>
        <tissue evidence="1">Whole</tissue>
    </source>
</reference>
<comment type="caution">
    <text evidence="1">The sequence shown here is derived from an EMBL/GenBank/DDBJ whole genome shotgun (WGS) entry which is preliminary data.</text>
</comment>
<protein>
    <submittedName>
        <fullName evidence="1">Uncharacterized protein</fullName>
    </submittedName>
</protein>
<evidence type="ECO:0000313" key="1">
    <source>
        <dbReference type="EMBL" id="KMQ82503.1"/>
    </source>
</evidence>
<keyword evidence="2" id="KW-1185">Reference proteome</keyword>